<evidence type="ECO:0000313" key="2">
    <source>
        <dbReference type="EMBL" id="RJF85653.1"/>
    </source>
</evidence>
<comment type="caution">
    <text evidence="2">The sequence shown here is derived from an EMBL/GenBank/DDBJ whole genome shotgun (WGS) entry which is preliminary data.</text>
</comment>
<evidence type="ECO:0000256" key="1">
    <source>
        <dbReference type="SAM" id="SignalP"/>
    </source>
</evidence>
<organism evidence="2 3">
    <name type="scientific">Sphingomonas cavernae</name>
    <dbReference type="NCBI Taxonomy" id="2320861"/>
    <lineage>
        <taxon>Bacteria</taxon>
        <taxon>Pseudomonadati</taxon>
        <taxon>Pseudomonadota</taxon>
        <taxon>Alphaproteobacteria</taxon>
        <taxon>Sphingomonadales</taxon>
        <taxon>Sphingomonadaceae</taxon>
        <taxon>Sphingomonas</taxon>
    </lineage>
</organism>
<sequence>MEDEMKHIAAICAAAMLAATPVVAQDATRTTRVEFAKGATSKAITGSVKGYDTAIYVIGARAGQTMTVTLKTSNASNYFTVMAPAADEALFDGTINGNSFKGKLPASGDYQVRVFLMRNAARRNEVGKYTLTFGIK</sequence>
<dbReference type="AlphaFoldDB" id="A0A418W6I9"/>
<evidence type="ECO:0000313" key="3">
    <source>
        <dbReference type="Proteomes" id="UP000286100"/>
    </source>
</evidence>
<gene>
    <name evidence="2" type="ORF">D3876_17275</name>
</gene>
<protein>
    <submittedName>
        <fullName evidence="2">DNA breaking-rejoining protein</fullName>
    </submittedName>
</protein>
<accession>A0A418W6I9</accession>
<keyword evidence="1" id="KW-0732">Signal</keyword>
<reference evidence="2 3" key="1">
    <citation type="submission" date="2018-09" db="EMBL/GenBank/DDBJ databases">
        <authorList>
            <person name="Zhu H."/>
        </authorList>
    </citation>
    <scope>NUCLEOTIDE SEQUENCE [LARGE SCALE GENOMIC DNA]</scope>
    <source>
        <strain evidence="2 3">K2R01-6</strain>
    </source>
</reference>
<feature type="signal peptide" evidence="1">
    <location>
        <begin position="1"/>
        <end position="24"/>
    </location>
</feature>
<dbReference type="EMBL" id="QYUM01000004">
    <property type="protein sequence ID" value="RJF85653.1"/>
    <property type="molecule type" value="Genomic_DNA"/>
</dbReference>
<name>A0A418W6I9_9SPHN</name>
<feature type="chain" id="PRO_5019345252" evidence="1">
    <location>
        <begin position="25"/>
        <end position="136"/>
    </location>
</feature>
<keyword evidence="3" id="KW-1185">Reference proteome</keyword>
<proteinExistence type="predicted"/>
<dbReference type="Proteomes" id="UP000286100">
    <property type="component" value="Unassembled WGS sequence"/>
</dbReference>
<dbReference type="Gene3D" id="2.60.120.380">
    <property type="match status" value="1"/>
</dbReference>